<dbReference type="Gene3D" id="3.20.20.80">
    <property type="entry name" value="Glycosidases"/>
    <property type="match status" value="1"/>
</dbReference>
<organism evidence="1">
    <name type="scientific">marine metagenome</name>
    <dbReference type="NCBI Taxonomy" id="408172"/>
    <lineage>
        <taxon>unclassified sequences</taxon>
        <taxon>metagenomes</taxon>
        <taxon>ecological metagenomes</taxon>
    </lineage>
</organism>
<sequence length="146" mass="16685">MFPFSKIFFVSLFLVTFLESADLEKPDGGFVIVRPASAPGPLDNPLKGYCLYTNAGKIHRPYSMVFQYVSWKELEPVEGRYAFEAWEKKKWSHPRANGKHVVLRIYVDYPSKSSGLPDWLRAKGVTEKDYRAHGGGKSPDYNHPQM</sequence>
<feature type="non-terminal residue" evidence="1">
    <location>
        <position position="146"/>
    </location>
</feature>
<dbReference type="SUPFAM" id="SSF51445">
    <property type="entry name" value="(Trans)glycosidases"/>
    <property type="match status" value="1"/>
</dbReference>
<name>A0A383DH25_9ZZZZ</name>
<dbReference type="AlphaFoldDB" id="A0A383DH25"/>
<accession>A0A383DH25</accession>
<protein>
    <submittedName>
        <fullName evidence="1">Uncharacterized protein</fullName>
    </submittedName>
</protein>
<dbReference type="EMBL" id="UINC01217096">
    <property type="protein sequence ID" value="SVE43545.1"/>
    <property type="molecule type" value="Genomic_DNA"/>
</dbReference>
<reference evidence="1" key="1">
    <citation type="submission" date="2018-05" db="EMBL/GenBank/DDBJ databases">
        <authorList>
            <person name="Lanie J.A."/>
            <person name="Ng W.-L."/>
            <person name="Kazmierczak K.M."/>
            <person name="Andrzejewski T.M."/>
            <person name="Davidsen T.M."/>
            <person name="Wayne K.J."/>
            <person name="Tettelin H."/>
            <person name="Glass J.I."/>
            <person name="Rusch D."/>
            <person name="Podicherti R."/>
            <person name="Tsui H.-C.T."/>
            <person name="Winkler M.E."/>
        </authorList>
    </citation>
    <scope>NUCLEOTIDE SEQUENCE</scope>
</reference>
<evidence type="ECO:0000313" key="1">
    <source>
        <dbReference type="EMBL" id="SVE43545.1"/>
    </source>
</evidence>
<proteinExistence type="predicted"/>
<dbReference type="InterPro" id="IPR017853">
    <property type="entry name" value="GH"/>
</dbReference>
<gene>
    <name evidence="1" type="ORF">METZ01_LOCUS496399</name>
</gene>